<gene>
    <name evidence="1" type="ORF">METZ01_LOCUS336735</name>
</gene>
<evidence type="ECO:0008006" key="2">
    <source>
        <dbReference type="Google" id="ProtNLM"/>
    </source>
</evidence>
<dbReference type="SUPFAM" id="SSF51735">
    <property type="entry name" value="NAD(P)-binding Rossmann-fold domains"/>
    <property type="match status" value="1"/>
</dbReference>
<dbReference type="InterPro" id="IPR036291">
    <property type="entry name" value="NAD(P)-bd_dom_sf"/>
</dbReference>
<accession>A0A382QHZ1</accession>
<sequence>MKNKPHNSKGTVLISGGTGVVGQSCTIKLAQLGYDIAFTWCSSKKKAIVLENKIISIGRNCISIAYRKIYNRILIKLFLQIIFNVK</sequence>
<organism evidence="1">
    <name type="scientific">marine metagenome</name>
    <dbReference type="NCBI Taxonomy" id="408172"/>
    <lineage>
        <taxon>unclassified sequences</taxon>
        <taxon>metagenomes</taxon>
        <taxon>ecological metagenomes</taxon>
    </lineage>
</organism>
<name>A0A382QHZ1_9ZZZZ</name>
<dbReference type="AlphaFoldDB" id="A0A382QHZ1"/>
<dbReference type="PROSITE" id="PS51257">
    <property type="entry name" value="PROKAR_LIPOPROTEIN"/>
    <property type="match status" value="1"/>
</dbReference>
<protein>
    <recommendedName>
        <fullName evidence="2">NAD-dependent epimerase/dehydratase domain-containing protein</fullName>
    </recommendedName>
</protein>
<dbReference type="EMBL" id="UINC01113928">
    <property type="protein sequence ID" value="SVC83881.1"/>
    <property type="molecule type" value="Genomic_DNA"/>
</dbReference>
<reference evidence="1" key="1">
    <citation type="submission" date="2018-05" db="EMBL/GenBank/DDBJ databases">
        <authorList>
            <person name="Lanie J.A."/>
            <person name="Ng W.-L."/>
            <person name="Kazmierczak K.M."/>
            <person name="Andrzejewski T.M."/>
            <person name="Davidsen T.M."/>
            <person name="Wayne K.J."/>
            <person name="Tettelin H."/>
            <person name="Glass J.I."/>
            <person name="Rusch D."/>
            <person name="Podicherti R."/>
            <person name="Tsui H.-C.T."/>
            <person name="Winkler M.E."/>
        </authorList>
    </citation>
    <scope>NUCLEOTIDE SEQUENCE</scope>
</reference>
<proteinExistence type="predicted"/>
<evidence type="ECO:0000313" key="1">
    <source>
        <dbReference type="EMBL" id="SVC83881.1"/>
    </source>
</evidence>